<accession>A0ABU6K2N3</accession>
<comment type="caution">
    <text evidence="1">The sequence shown here is derived from an EMBL/GenBank/DDBJ whole genome shotgun (WGS) entry which is preliminary data.</text>
</comment>
<name>A0ABU6K2N3_9RHOO</name>
<dbReference type="Proteomes" id="UP001331561">
    <property type="component" value="Unassembled WGS sequence"/>
</dbReference>
<organism evidence="1 2">
    <name type="scientific">Uliginosibacterium silvisoli</name>
    <dbReference type="NCBI Taxonomy" id="3114758"/>
    <lineage>
        <taxon>Bacteria</taxon>
        <taxon>Pseudomonadati</taxon>
        <taxon>Pseudomonadota</taxon>
        <taxon>Betaproteobacteria</taxon>
        <taxon>Rhodocyclales</taxon>
        <taxon>Zoogloeaceae</taxon>
        <taxon>Uliginosibacterium</taxon>
    </lineage>
</organism>
<evidence type="ECO:0000313" key="2">
    <source>
        <dbReference type="Proteomes" id="UP001331561"/>
    </source>
</evidence>
<protein>
    <submittedName>
        <fullName evidence="1">Uncharacterized protein</fullName>
    </submittedName>
</protein>
<reference evidence="1 2" key="1">
    <citation type="submission" date="2024-01" db="EMBL/GenBank/DDBJ databases">
        <title>Uliginosibacterium soil sp. nov.</title>
        <authorList>
            <person name="Lv Y."/>
        </authorList>
    </citation>
    <scope>NUCLEOTIDE SEQUENCE [LARGE SCALE GENOMIC DNA]</scope>
    <source>
        <strain evidence="1 2">H3</strain>
    </source>
</reference>
<sequence>MSLVIRELERLERRIVGAFRCVDATTRVTVDVPLQVEVADARIQRNRSGIFVILAADALPAFTDSFPTQPAAGAVSLTATIRDPSGRYLPRVASLALPRDPSPLHAANGDSLFRPIEVEMHPAGVAPLGVNWSVLRVNVTADGSGDALGGALLRVLGGGKVLARGMTDWRGEALVPVPGVPVTTWSDDENVVVITEIAAQLELVFDPAAGVRTTAANVLAARAPAVMPLVNPDVLEANRAALPNAAQSVQLAAGRSQSISFLLALP</sequence>
<proteinExistence type="predicted"/>
<dbReference type="EMBL" id="JAYXHS010000001">
    <property type="protein sequence ID" value="MEC5385333.1"/>
    <property type="molecule type" value="Genomic_DNA"/>
</dbReference>
<dbReference type="RefSeq" id="WP_327598291.1">
    <property type="nucleotide sequence ID" value="NZ_JAYXHS010000001.1"/>
</dbReference>
<gene>
    <name evidence="1" type="ORF">VVD49_06335</name>
</gene>
<evidence type="ECO:0000313" key="1">
    <source>
        <dbReference type="EMBL" id="MEC5385333.1"/>
    </source>
</evidence>
<keyword evidence="2" id="KW-1185">Reference proteome</keyword>